<dbReference type="Pfam" id="PF00076">
    <property type="entry name" value="RRM_1"/>
    <property type="match status" value="1"/>
</dbReference>
<evidence type="ECO:0000313" key="3">
    <source>
        <dbReference type="Proteomes" id="UP000292884"/>
    </source>
</evidence>
<evidence type="ECO:0000313" key="2">
    <source>
        <dbReference type="EMBL" id="TCC88580.1"/>
    </source>
</evidence>
<dbReference type="PANTHER" id="PTHR15241">
    <property type="entry name" value="TRANSFORMER-2-RELATED"/>
    <property type="match status" value="1"/>
</dbReference>
<proteinExistence type="predicted"/>
<dbReference type="EMBL" id="SJSK01000005">
    <property type="protein sequence ID" value="TCC88580.1"/>
    <property type="molecule type" value="Genomic_DNA"/>
</dbReference>
<dbReference type="Gene3D" id="3.30.70.330">
    <property type="match status" value="1"/>
</dbReference>
<organism evidence="2 3">
    <name type="scientific">Pedobacter frigiditerrae</name>
    <dbReference type="NCBI Taxonomy" id="2530452"/>
    <lineage>
        <taxon>Bacteria</taxon>
        <taxon>Pseudomonadati</taxon>
        <taxon>Bacteroidota</taxon>
        <taxon>Sphingobacteriia</taxon>
        <taxon>Sphingobacteriales</taxon>
        <taxon>Sphingobacteriaceae</taxon>
        <taxon>Pedobacter</taxon>
    </lineage>
</organism>
<dbReference type="AlphaFoldDB" id="A0A4R0MP58"/>
<sequence length="116" mass="12830">MAKIFVAGFPLDIQEIELVQLIAIYGEVATIKIVRDKKTHKCKGYAFLEMASLEAAKSVITALNGTKMGKRELIVKLAEETPAEDSSELNTVIQPIYQKVAIRTGPAKMKRPRKVS</sequence>
<dbReference type="SUPFAM" id="SSF54928">
    <property type="entry name" value="RNA-binding domain, RBD"/>
    <property type="match status" value="1"/>
</dbReference>
<protein>
    <submittedName>
        <fullName evidence="2">RNA-binding protein</fullName>
    </submittedName>
</protein>
<dbReference type="GO" id="GO:0003723">
    <property type="term" value="F:RNA binding"/>
    <property type="evidence" value="ECO:0007669"/>
    <property type="project" value="InterPro"/>
</dbReference>
<keyword evidence="3" id="KW-1185">Reference proteome</keyword>
<dbReference type="Proteomes" id="UP000292884">
    <property type="component" value="Unassembled WGS sequence"/>
</dbReference>
<dbReference type="OrthoDB" id="797376at2"/>
<comment type="caution">
    <text evidence="2">The sequence shown here is derived from an EMBL/GenBank/DDBJ whole genome shotgun (WGS) entry which is preliminary data.</text>
</comment>
<feature type="domain" description="RRM" evidence="1">
    <location>
        <begin position="2"/>
        <end position="80"/>
    </location>
</feature>
<dbReference type="InterPro" id="IPR035979">
    <property type="entry name" value="RBD_domain_sf"/>
</dbReference>
<dbReference type="InterPro" id="IPR000504">
    <property type="entry name" value="RRM_dom"/>
</dbReference>
<gene>
    <name evidence="2" type="ORF">EZ428_18235</name>
</gene>
<dbReference type="RefSeq" id="WP_131554634.1">
    <property type="nucleotide sequence ID" value="NZ_SJSK01000005.1"/>
</dbReference>
<dbReference type="SMART" id="SM00360">
    <property type="entry name" value="RRM"/>
    <property type="match status" value="1"/>
</dbReference>
<name>A0A4R0MP58_9SPHI</name>
<dbReference type="InterPro" id="IPR012677">
    <property type="entry name" value="Nucleotide-bd_a/b_plait_sf"/>
</dbReference>
<reference evidence="2 3" key="1">
    <citation type="submission" date="2019-02" db="EMBL/GenBank/DDBJ databases">
        <title>Pedobacter sp. RP-1-13 sp. nov., isolated from Arctic soil.</title>
        <authorList>
            <person name="Dahal R.H."/>
        </authorList>
    </citation>
    <scope>NUCLEOTIDE SEQUENCE [LARGE SCALE GENOMIC DNA]</scope>
    <source>
        <strain evidence="2 3">RP-1-13</strain>
    </source>
</reference>
<dbReference type="PANTHER" id="PTHR15241:SF304">
    <property type="entry name" value="RRM DOMAIN-CONTAINING PROTEIN"/>
    <property type="match status" value="1"/>
</dbReference>
<dbReference type="PROSITE" id="PS50102">
    <property type="entry name" value="RRM"/>
    <property type="match status" value="1"/>
</dbReference>
<accession>A0A4R0MP58</accession>
<evidence type="ECO:0000259" key="1">
    <source>
        <dbReference type="PROSITE" id="PS50102"/>
    </source>
</evidence>